<evidence type="ECO:0000313" key="2">
    <source>
        <dbReference type="EMBL" id="AYV80086.1"/>
    </source>
</evidence>
<reference evidence="2" key="1">
    <citation type="submission" date="2018-10" db="EMBL/GenBank/DDBJ databases">
        <title>Hidden diversity of soil giant viruses.</title>
        <authorList>
            <person name="Schulz F."/>
            <person name="Alteio L."/>
            <person name="Goudeau D."/>
            <person name="Ryan E.M."/>
            <person name="Malmstrom R.R."/>
            <person name="Blanchard J."/>
            <person name="Woyke T."/>
        </authorList>
    </citation>
    <scope>NUCLEOTIDE SEQUENCE</scope>
    <source>
        <strain evidence="2">GAV1</strain>
    </source>
</reference>
<keyword evidence="1" id="KW-0812">Transmembrane</keyword>
<name>A0A3G4ZYT0_9VIRU</name>
<accession>A0A3G4ZYT0</accession>
<keyword evidence="1" id="KW-0472">Membrane</keyword>
<sequence length="121" mass="13931">MSNIWITTSITLFMVIAISLCSLFTLYYILPPNYELFEFKQQTPTKILTIQSNKELTISQHEYALFRIKHNKPTLVTFEGILKSESREVTDNELVKLNSSCAIIKNITPDILVIEIYSNKA</sequence>
<keyword evidence="1" id="KW-1133">Transmembrane helix</keyword>
<dbReference type="EMBL" id="MK072206">
    <property type="protein sequence ID" value="AYV80086.1"/>
    <property type="molecule type" value="Genomic_DNA"/>
</dbReference>
<feature type="transmembrane region" description="Helical" evidence="1">
    <location>
        <begin position="6"/>
        <end position="30"/>
    </location>
</feature>
<evidence type="ECO:0000256" key="1">
    <source>
        <dbReference type="SAM" id="Phobius"/>
    </source>
</evidence>
<gene>
    <name evidence="2" type="ORF">Gaeavirus8_17</name>
</gene>
<organism evidence="2">
    <name type="scientific">Gaeavirus sp</name>
    <dbReference type="NCBI Taxonomy" id="2487767"/>
    <lineage>
        <taxon>Viruses</taxon>
        <taxon>Varidnaviria</taxon>
        <taxon>Bamfordvirae</taxon>
        <taxon>Nucleocytoviricota</taxon>
        <taxon>Megaviricetes</taxon>
        <taxon>Imitervirales</taxon>
        <taxon>Mimiviridae</taxon>
        <taxon>Klosneuvirinae</taxon>
    </lineage>
</organism>
<proteinExistence type="predicted"/>
<protein>
    <submittedName>
        <fullName evidence="2">Uncharacterized protein</fullName>
    </submittedName>
</protein>